<sequence>MLSIQDEHLVPAPLRGLSCPGNPKGSVWWLYTTNTLLKDQLRRFDVSLVVQILAALDIVRQGADVVPRSQLNQVLDSELGTDWTSKLASFDYTPMAAASLGQVHRAVTKDGLQVPMKIQYPGVADSIESDIDNVQLLLEYANLIPERLFLHRAMKVAKEELSRECDCELETMNQKSFQDLLFGKYGFYVPMVLDHISSKRVLTAELVSAVPIDRVAPLDERTCNYVDGELFVFSFMQTHMYKQALLLCYHSLSVLVLTSEEEHHSQRFSLGSDGVERHRLTPPPDEAYTVFIRSFGELSWLA</sequence>
<proteinExistence type="predicted"/>
<evidence type="ECO:0000313" key="2">
    <source>
        <dbReference type="Proteomes" id="UP001057402"/>
    </source>
</evidence>
<organism evidence="1 2">
    <name type="scientific">Melastoma candidum</name>
    <dbReference type="NCBI Taxonomy" id="119954"/>
    <lineage>
        <taxon>Eukaryota</taxon>
        <taxon>Viridiplantae</taxon>
        <taxon>Streptophyta</taxon>
        <taxon>Embryophyta</taxon>
        <taxon>Tracheophyta</taxon>
        <taxon>Spermatophyta</taxon>
        <taxon>Magnoliopsida</taxon>
        <taxon>eudicotyledons</taxon>
        <taxon>Gunneridae</taxon>
        <taxon>Pentapetalae</taxon>
        <taxon>rosids</taxon>
        <taxon>malvids</taxon>
        <taxon>Myrtales</taxon>
        <taxon>Melastomataceae</taxon>
        <taxon>Melastomatoideae</taxon>
        <taxon>Melastomateae</taxon>
        <taxon>Melastoma</taxon>
    </lineage>
</organism>
<dbReference type="Proteomes" id="UP001057402">
    <property type="component" value="Chromosome 3"/>
</dbReference>
<name>A0ACB9RVZ1_9MYRT</name>
<keyword evidence="2" id="KW-1185">Reference proteome</keyword>
<dbReference type="EMBL" id="CM042882">
    <property type="protein sequence ID" value="KAI4383188.1"/>
    <property type="molecule type" value="Genomic_DNA"/>
</dbReference>
<gene>
    <name evidence="1" type="ORF">MLD38_009055</name>
</gene>
<reference evidence="2" key="1">
    <citation type="journal article" date="2023" name="Front. Plant Sci.">
        <title>Chromosomal-level genome assembly of Melastoma candidum provides insights into trichome evolution.</title>
        <authorList>
            <person name="Zhong Y."/>
            <person name="Wu W."/>
            <person name="Sun C."/>
            <person name="Zou P."/>
            <person name="Liu Y."/>
            <person name="Dai S."/>
            <person name="Zhou R."/>
        </authorList>
    </citation>
    <scope>NUCLEOTIDE SEQUENCE [LARGE SCALE GENOMIC DNA]</scope>
</reference>
<evidence type="ECO:0000313" key="1">
    <source>
        <dbReference type="EMBL" id="KAI4383188.1"/>
    </source>
</evidence>
<protein>
    <submittedName>
        <fullName evidence="1">Uncharacterized protein</fullName>
    </submittedName>
</protein>
<accession>A0ACB9RVZ1</accession>
<comment type="caution">
    <text evidence="1">The sequence shown here is derived from an EMBL/GenBank/DDBJ whole genome shotgun (WGS) entry which is preliminary data.</text>
</comment>